<keyword evidence="3" id="KW-0539">Nucleus</keyword>
<feature type="compositionally biased region" description="Acidic residues" evidence="4">
    <location>
        <begin position="1"/>
        <end position="21"/>
    </location>
</feature>
<dbReference type="SMART" id="SM00543">
    <property type="entry name" value="MIF4G"/>
    <property type="match status" value="1"/>
</dbReference>
<dbReference type="HOGENOM" id="CLU_006786_4_0_1"/>
<dbReference type="PANTHER" id="PTHR18034:SF4">
    <property type="entry name" value="NUCLEOLAR MIF4G DOMAIN-CONTAINING PROTEIN 1"/>
    <property type="match status" value="1"/>
</dbReference>
<dbReference type="PROSITE" id="PS51366">
    <property type="entry name" value="MI"/>
    <property type="match status" value="1"/>
</dbReference>
<feature type="region of interest" description="Disordered" evidence="4">
    <location>
        <begin position="1"/>
        <end position="56"/>
    </location>
</feature>
<dbReference type="SMART" id="SM00544">
    <property type="entry name" value="MA3"/>
    <property type="match status" value="1"/>
</dbReference>
<dbReference type="Pfam" id="PF02854">
    <property type="entry name" value="MIF4G"/>
    <property type="match status" value="1"/>
</dbReference>
<evidence type="ECO:0000256" key="3">
    <source>
        <dbReference type="ARBA" id="ARBA00023242"/>
    </source>
</evidence>
<dbReference type="OrthoDB" id="361797at2759"/>
<dbReference type="InterPro" id="IPR050781">
    <property type="entry name" value="CWC22_splicing_factor"/>
</dbReference>
<dbReference type="SUPFAM" id="SSF48371">
    <property type="entry name" value="ARM repeat"/>
    <property type="match status" value="1"/>
</dbReference>
<evidence type="ECO:0000256" key="1">
    <source>
        <dbReference type="ARBA" id="ARBA00004604"/>
    </source>
</evidence>
<comment type="subcellular location">
    <subcellularLocation>
        <location evidence="1">Nucleus</location>
        <location evidence="1">Nucleolus</location>
    </subcellularLocation>
</comment>
<dbReference type="InParanoid" id="I4YJL6"/>
<dbReference type="GeneID" id="18470621"/>
<dbReference type="PANTHER" id="PTHR18034">
    <property type="entry name" value="CELL CYCLE CONTROL PROTEIN CWF22-RELATED"/>
    <property type="match status" value="1"/>
</dbReference>
<sequence>MATSIDDDDDDGRSDSADDNDNGPIHHKSPEDYSKDLSTATQKAQEAQETKEPVKYVPPAVRAAKEHELQQRSSSNVQKSEDMHKINKVVKGSLNRLSEANIETILGQLQELYRNKPRHDVTTSITDLILSTIGSRDNMLDSFVILYAGFTGSLHRLVGIEFMAYITQTIIKKLDEKPLYQVSEDEVRSNLNLISLLSELYNLGSISVSLIYDLIKSLISTDKLNEAQIDAVLRITRSAGQQLRHDDPGSLKEIVLAIQNKVEHIEKDELSSRFKFMLECLNNLKNNKTKALSGTSNGIESRDRIKKYLKNLEKRPGVASTEALTVSLDDLRQADSKGKWWLVGSAWSGNPLVDKKDEFSKNKKADDDVLIKLAKRQGMNTDVRRNIFIILMSSEDYIDACDRLSNLGLTEVQQREIIRVILHCGGNEKRYNPYYTLVASHLLRQSHSTRITLQYAIWDFLRELGESSVGGSEILKNSTSSGDGSNVRSSRIDNLAKGLAWWVAKSSVPLSIFKPVIFPTLSPKAKDFFNKFFVYLFLSTYSSSPTLNLDSKKGDKSIIEGIMIKAAPISNLANGIKWYLNHIDLNNLKERELEISEWCINHSVETLKLGMDLSNY</sequence>
<evidence type="ECO:0000259" key="5">
    <source>
        <dbReference type="PROSITE" id="PS51366"/>
    </source>
</evidence>
<proteinExistence type="inferred from homology"/>
<accession>I4YJL6</accession>
<reference evidence="6 7" key="1">
    <citation type="journal article" date="2012" name="Fungal Genet. Biol.">
        <title>The genome of the xerotolerant mold Wallemia sebi reveals adaptations to osmotic stress and suggests cryptic sexual reproduction.</title>
        <authorList>
            <person name="Padamsee M."/>
            <person name="Kumar T.K.A."/>
            <person name="Riley R."/>
            <person name="Binder M."/>
            <person name="Boyd A."/>
            <person name="Calvo A.M."/>
            <person name="Furukawa K."/>
            <person name="Hesse C."/>
            <person name="Hohmann S."/>
            <person name="James T.Y."/>
            <person name="LaButti K."/>
            <person name="Lapidus A."/>
            <person name="Lindquist E."/>
            <person name="Lucas S."/>
            <person name="Miller K."/>
            <person name="Shantappa S."/>
            <person name="Grigoriev I.V."/>
            <person name="Hibbett D.S."/>
            <person name="McLaughlin D.J."/>
            <person name="Spatafora J.W."/>
            <person name="Aime M.C."/>
        </authorList>
    </citation>
    <scope>NUCLEOTIDE SEQUENCE [LARGE SCALE GENOMIC DNA]</scope>
    <source>
        <strain evidence="7">ATCC MYA-4683 / CBS 633.66</strain>
    </source>
</reference>
<dbReference type="RefSeq" id="XP_006955657.1">
    <property type="nucleotide sequence ID" value="XM_006955595.1"/>
</dbReference>
<evidence type="ECO:0000256" key="2">
    <source>
        <dbReference type="ARBA" id="ARBA00006856"/>
    </source>
</evidence>
<feature type="compositionally biased region" description="Polar residues" evidence="4">
    <location>
        <begin position="36"/>
        <end position="45"/>
    </location>
</feature>
<dbReference type="GO" id="GO:0005730">
    <property type="term" value="C:nucleolus"/>
    <property type="evidence" value="ECO:0007669"/>
    <property type="project" value="UniProtKB-SubCell"/>
</dbReference>
<evidence type="ECO:0000313" key="7">
    <source>
        <dbReference type="Proteomes" id="UP000005242"/>
    </source>
</evidence>
<organism evidence="6 7">
    <name type="scientific">Wallemia mellicola (strain ATCC MYA-4683 / CBS 633.66)</name>
    <name type="common">Wallemia sebi (CBS 633.66)</name>
    <dbReference type="NCBI Taxonomy" id="671144"/>
    <lineage>
        <taxon>Eukaryota</taxon>
        <taxon>Fungi</taxon>
        <taxon>Dikarya</taxon>
        <taxon>Basidiomycota</taxon>
        <taxon>Wallemiomycotina</taxon>
        <taxon>Wallemiomycetes</taxon>
        <taxon>Wallemiales</taxon>
        <taxon>Wallemiaceae</taxon>
        <taxon>Wallemia</taxon>
    </lineage>
</organism>
<protein>
    <submittedName>
        <fullName evidence="6">ARM repeat-containing protein</fullName>
    </submittedName>
</protein>
<gene>
    <name evidence="6" type="primary">Sgd1p</name>
    <name evidence="6" type="ORF">WALSEDRAFT_13940</name>
</gene>
<dbReference type="InterPro" id="IPR003891">
    <property type="entry name" value="Initiation_fac_eIF4g_MI"/>
</dbReference>
<dbReference type="FunCoup" id="I4YJL6">
    <property type="interactions" value="533"/>
</dbReference>
<dbReference type="Pfam" id="PF02847">
    <property type="entry name" value="MA3"/>
    <property type="match status" value="1"/>
</dbReference>
<dbReference type="InterPro" id="IPR003890">
    <property type="entry name" value="MIF4G-like_typ-3"/>
</dbReference>
<dbReference type="eggNOG" id="KOG2141">
    <property type="taxonomic scope" value="Eukaryota"/>
</dbReference>
<comment type="similarity">
    <text evidence="2">Belongs to the CWC22 family.</text>
</comment>
<name>I4YJL6_WALMC</name>
<keyword evidence="7" id="KW-1185">Reference proteome</keyword>
<dbReference type="KEGG" id="wse:WALSEDRAFT_13940"/>
<dbReference type="GO" id="GO:0003723">
    <property type="term" value="F:RNA binding"/>
    <property type="evidence" value="ECO:0007669"/>
    <property type="project" value="InterPro"/>
</dbReference>
<evidence type="ECO:0000313" key="6">
    <source>
        <dbReference type="EMBL" id="EIM24158.1"/>
    </source>
</evidence>
<dbReference type="EMBL" id="JH668223">
    <property type="protein sequence ID" value="EIM24158.1"/>
    <property type="molecule type" value="Genomic_DNA"/>
</dbReference>
<dbReference type="GO" id="GO:0042274">
    <property type="term" value="P:ribosomal small subunit biogenesis"/>
    <property type="evidence" value="ECO:0007669"/>
    <property type="project" value="TreeGrafter"/>
</dbReference>
<dbReference type="Gene3D" id="1.25.40.180">
    <property type="match status" value="1"/>
</dbReference>
<dbReference type="AlphaFoldDB" id="I4YJL6"/>
<evidence type="ECO:0000256" key="4">
    <source>
        <dbReference type="SAM" id="MobiDB-lite"/>
    </source>
</evidence>
<dbReference type="Proteomes" id="UP000005242">
    <property type="component" value="Unassembled WGS sequence"/>
</dbReference>
<dbReference type="InterPro" id="IPR016024">
    <property type="entry name" value="ARM-type_fold"/>
</dbReference>
<dbReference type="STRING" id="671144.I4YJL6"/>
<dbReference type="OMA" id="CGNERNY"/>
<feature type="domain" description="MI" evidence="5">
    <location>
        <begin position="382"/>
        <end position="518"/>
    </location>
</feature>